<keyword evidence="1" id="KW-0805">Transcription regulation</keyword>
<organism evidence="5 7">
    <name type="scientific">Mycetocola lacteus</name>
    <dbReference type="NCBI Taxonomy" id="76637"/>
    <lineage>
        <taxon>Bacteria</taxon>
        <taxon>Bacillati</taxon>
        <taxon>Actinomycetota</taxon>
        <taxon>Actinomycetes</taxon>
        <taxon>Micrococcales</taxon>
        <taxon>Microbacteriaceae</taxon>
        <taxon>Mycetocola</taxon>
    </lineage>
</organism>
<dbReference type="Pfam" id="PF00392">
    <property type="entry name" value="GntR"/>
    <property type="match status" value="1"/>
</dbReference>
<evidence type="ECO:0000313" key="6">
    <source>
        <dbReference type="EMBL" id="RLP84710.1"/>
    </source>
</evidence>
<comment type="caution">
    <text evidence="5">The sequence shown here is derived from an EMBL/GenBank/DDBJ whole genome shotgun (WGS) entry which is preliminary data.</text>
</comment>
<dbReference type="Proteomes" id="UP000269438">
    <property type="component" value="Unassembled WGS sequence"/>
</dbReference>
<dbReference type="SMART" id="SM00895">
    <property type="entry name" value="FCD"/>
    <property type="match status" value="1"/>
</dbReference>
<name>A0A3L7ALU4_9MICO</name>
<dbReference type="PROSITE" id="PS50949">
    <property type="entry name" value="HTH_GNTR"/>
    <property type="match status" value="1"/>
</dbReference>
<dbReference type="GO" id="GO:0003700">
    <property type="term" value="F:DNA-binding transcription factor activity"/>
    <property type="evidence" value="ECO:0007669"/>
    <property type="project" value="InterPro"/>
</dbReference>
<dbReference type="EMBL" id="RCUY01000011">
    <property type="protein sequence ID" value="RLP80925.1"/>
    <property type="molecule type" value="Genomic_DNA"/>
</dbReference>
<dbReference type="InterPro" id="IPR008920">
    <property type="entry name" value="TF_FadR/GntR_C"/>
</dbReference>
<accession>A0A3L7ALU4</accession>
<keyword evidence="2" id="KW-0238">DNA-binding</keyword>
<protein>
    <submittedName>
        <fullName evidence="5">GntR family transcriptional regulator</fullName>
    </submittedName>
</protein>
<dbReference type="GO" id="GO:0003677">
    <property type="term" value="F:DNA binding"/>
    <property type="evidence" value="ECO:0007669"/>
    <property type="project" value="UniProtKB-KW"/>
</dbReference>
<dbReference type="SMART" id="SM00345">
    <property type="entry name" value="HTH_GNTR"/>
    <property type="match status" value="1"/>
</dbReference>
<dbReference type="RefSeq" id="WP_121687182.1">
    <property type="nucleotide sequence ID" value="NZ_RCUY01000001.1"/>
</dbReference>
<dbReference type="PANTHER" id="PTHR43537:SF24">
    <property type="entry name" value="GLUCONATE OPERON TRANSCRIPTIONAL REPRESSOR"/>
    <property type="match status" value="1"/>
</dbReference>
<dbReference type="InterPro" id="IPR036388">
    <property type="entry name" value="WH-like_DNA-bd_sf"/>
</dbReference>
<dbReference type="Gene3D" id="1.20.120.530">
    <property type="entry name" value="GntR ligand-binding domain-like"/>
    <property type="match status" value="1"/>
</dbReference>
<evidence type="ECO:0000256" key="1">
    <source>
        <dbReference type="ARBA" id="ARBA00023015"/>
    </source>
</evidence>
<dbReference type="InterPro" id="IPR000524">
    <property type="entry name" value="Tscrpt_reg_HTH_GntR"/>
</dbReference>
<dbReference type="OrthoDB" id="7989071at2"/>
<dbReference type="Gene3D" id="1.10.10.10">
    <property type="entry name" value="Winged helix-like DNA-binding domain superfamily/Winged helix DNA-binding domain"/>
    <property type="match status" value="1"/>
</dbReference>
<keyword evidence="7" id="KW-1185">Reference proteome</keyword>
<evidence type="ECO:0000313" key="7">
    <source>
        <dbReference type="Proteomes" id="UP000269438"/>
    </source>
</evidence>
<dbReference type="EMBL" id="RCUY01000001">
    <property type="protein sequence ID" value="RLP84710.1"/>
    <property type="molecule type" value="Genomic_DNA"/>
</dbReference>
<evidence type="ECO:0000256" key="2">
    <source>
        <dbReference type="ARBA" id="ARBA00023125"/>
    </source>
</evidence>
<proteinExistence type="predicted"/>
<dbReference type="PANTHER" id="PTHR43537">
    <property type="entry name" value="TRANSCRIPTIONAL REGULATOR, GNTR FAMILY"/>
    <property type="match status" value="1"/>
</dbReference>
<dbReference type="SUPFAM" id="SSF46785">
    <property type="entry name" value="Winged helix' DNA-binding domain"/>
    <property type="match status" value="1"/>
</dbReference>
<reference evidence="5 7" key="1">
    <citation type="submission" date="2018-10" db="EMBL/GenBank/DDBJ databases">
        <authorList>
            <person name="Li J."/>
        </authorList>
    </citation>
    <scope>NUCLEOTIDE SEQUENCE [LARGE SCALE GENOMIC DNA]</scope>
    <source>
        <strain evidence="5 7">JCM 11654</strain>
    </source>
</reference>
<evidence type="ECO:0000313" key="5">
    <source>
        <dbReference type="EMBL" id="RLP80925.1"/>
    </source>
</evidence>
<dbReference type="InterPro" id="IPR036390">
    <property type="entry name" value="WH_DNA-bd_sf"/>
</dbReference>
<feature type="domain" description="HTH gntR-type" evidence="4">
    <location>
        <begin position="15"/>
        <end position="82"/>
    </location>
</feature>
<dbReference type="SUPFAM" id="SSF48008">
    <property type="entry name" value="GntR ligand-binding domain-like"/>
    <property type="match status" value="1"/>
</dbReference>
<dbReference type="InterPro" id="IPR011711">
    <property type="entry name" value="GntR_C"/>
</dbReference>
<keyword evidence="3" id="KW-0804">Transcription</keyword>
<dbReference type="AlphaFoldDB" id="A0A3L7ALU4"/>
<evidence type="ECO:0000259" key="4">
    <source>
        <dbReference type="PROSITE" id="PS50949"/>
    </source>
</evidence>
<gene>
    <name evidence="6" type="ORF">D9V34_01555</name>
    <name evidence="5" type="ORF">D9V34_13850</name>
</gene>
<dbReference type="Pfam" id="PF07729">
    <property type="entry name" value="FCD"/>
    <property type="match status" value="1"/>
</dbReference>
<evidence type="ECO:0000256" key="3">
    <source>
        <dbReference type="ARBA" id="ARBA00023163"/>
    </source>
</evidence>
<sequence>MTESILLPWEGDHGRSVAMKIAATTAKSIVQGGYGPGDLLTEVTLADSHGASRTPAREAMLQLHTWGLVRLMPKKGALVTAVSAKERRDLLDVRAMCETRAVELLADDDAGKLALLDRLYACIAAQQEALVEGDLLRFAQNDVAFHLRIIEAGGNLVVGEMLNSLGPRLARLIYQATIERPAAAAGFREEHVRLAAMIAAGDTESFGTAVRAHIDRGTSTGGVA</sequence>